<evidence type="ECO:0000313" key="2">
    <source>
        <dbReference type="Proteomes" id="UP000789572"/>
    </source>
</evidence>
<dbReference type="EMBL" id="CAJVPJ010000187">
    <property type="protein sequence ID" value="CAG8492258.1"/>
    <property type="molecule type" value="Genomic_DNA"/>
</dbReference>
<dbReference type="AlphaFoldDB" id="A0A9N8WMH5"/>
<reference evidence="1" key="1">
    <citation type="submission" date="2021-06" db="EMBL/GenBank/DDBJ databases">
        <authorList>
            <person name="Kallberg Y."/>
            <person name="Tangrot J."/>
            <person name="Rosling A."/>
        </authorList>
    </citation>
    <scope>NUCLEOTIDE SEQUENCE</scope>
    <source>
        <strain evidence="1">IA702</strain>
    </source>
</reference>
<proteinExistence type="predicted"/>
<evidence type="ECO:0000313" key="1">
    <source>
        <dbReference type="EMBL" id="CAG8492258.1"/>
    </source>
</evidence>
<dbReference type="Proteomes" id="UP000789572">
    <property type="component" value="Unassembled WGS sequence"/>
</dbReference>
<organism evidence="1 2">
    <name type="scientific">Paraglomus occultum</name>
    <dbReference type="NCBI Taxonomy" id="144539"/>
    <lineage>
        <taxon>Eukaryota</taxon>
        <taxon>Fungi</taxon>
        <taxon>Fungi incertae sedis</taxon>
        <taxon>Mucoromycota</taxon>
        <taxon>Glomeromycotina</taxon>
        <taxon>Glomeromycetes</taxon>
        <taxon>Paraglomerales</taxon>
        <taxon>Paraglomeraceae</taxon>
        <taxon>Paraglomus</taxon>
    </lineage>
</organism>
<accession>A0A9N8WMH5</accession>
<comment type="caution">
    <text evidence="1">The sequence shown here is derived from an EMBL/GenBank/DDBJ whole genome shotgun (WGS) entry which is preliminary data.</text>
</comment>
<protein>
    <submittedName>
        <fullName evidence="1">10525_t:CDS:1</fullName>
    </submittedName>
</protein>
<sequence>MTGSIDVIILRITLTINFGNVNNLEKLEKTVTVCQVGHALWTIVLVLQKGFIKYELLKNKLKESMLCSFFHRPNTPESITKLQNNLLAGVGDNEATKWVCRKAKAPGLVAFV</sequence>
<keyword evidence="2" id="KW-1185">Reference proteome</keyword>
<name>A0A9N8WMH5_9GLOM</name>
<gene>
    <name evidence="1" type="ORF">POCULU_LOCUS2137</name>
</gene>